<reference evidence="2 3" key="1">
    <citation type="submission" date="2018-11" db="EMBL/GenBank/DDBJ databases">
        <title>Saccharopolyspora rhizosphaerae sp. nov., an actinomycete isolated from rhizosphere soil in Thailand.</title>
        <authorList>
            <person name="Intra B."/>
            <person name="Euanorasetr J."/>
            <person name="Take A."/>
            <person name="Inahashi Y."/>
            <person name="Mori M."/>
            <person name="Panbangred W."/>
            <person name="Matsumoto A."/>
        </authorList>
    </citation>
    <scope>NUCLEOTIDE SEQUENCE [LARGE SCALE GENOMIC DNA]</scope>
    <source>
        <strain evidence="2 3">H219</strain>
    </source>
</reference>
<evidence type="ECO:0000313" key="3">
    <source>
        <dbReference type="Proteomes" id="UP000274515"/>
    </source>
</evidence>
<dbReference type="PANTHER" id="PTHR43586">
    <property type="entry name" value="CYSTEINE DESULFURASE"/>
    <property type="match status" value="1"/>
</dbReference>
<dbReference type="AlphaFoldDB" id="A0A426JNV8"/>
<organism evidence="2 3">
    <name type="scientific">Saccharopolyspora rhizosphaerae</name>
    <dbReference type="NCBI Taxonomy" id="2492662"/>
    <lineage>
        <taxon>Bacteria</taxon>
        <taxon>Bacillati</taxon>
        <taxon>Actinomycetota</taxon>
        <taxon>Actinomycetes</taxon>
        <taxon>Pseudonocardiales</taxon>
        <taxon>Pseudonocardiaceae</taxon>
        <taxon>Saccharopolyspora</taxon>
    </lineage>
</organism>
<dbReference type="OrthoDB" id="7592443at2"/>
<dbReference type="Gene3D" id="3.90.1150.10">
    <property type="entry name" value="Aspartate Aminotransferase, domain 1"/>
    <property type="match status" value="1"/>
</dbReference>
<dbReference type="SUPFAM" id="SSF53383">
    <property type="entry name" value="PLP-dependent transferases"/>
    <property type="match status" value="1"/>
</dbReference>
<dbReference type="Proteomes" id="UP000274515">
    <property type="component" value="Unassembled WGS sequence"/>
</dbReference>
<evidence type="ECO:0000313" key="2">
    <source>
        <dbReference type="EMBL" id="RRO14826.1"/>
    </source>
</evidence>
<dbReference type="PANTHER" id="PTHR43586:SF21">
    <property type="entry name" value="PYRIDOXAL PHOSPHATE (PLP)-DEPENDENT ASPARTATE AMINOTRANSFERASE SUPERFAMILY"/>
    <property type="match status" value="1"/>
</dbReference>
<evidence type="ECO:0000259" key="1">
    <source>
        <dbReference type="Pfam" id="PF00266"/>
    </source>
</evidence>
<dbReference type="InterPro" id="IPR011340">
    <property type="entry name" value="Cys_dSase-rel"/>
</dbReference>
<sequence length="403" mass="41930">MGFDVEKVRAQYPALGDGRAWLDGAAGTQVPETVIEAISDAYRAGLSNVGGPYASSRRSSGIVAEARAAVADLVGAPDPACVAFGPSMTALTYRFAGVLAHGWNPGDEIVVTNLDHDANMRPWVQLAQRAGATVRTAEIDPATGDLPVESVVGLIGDRTKLVAVTAASNLLGVMPDLKPITDRAREVGALSYVDGVQHCPHAHVRVGELGADFYATSAYKWAGPHLAAVVAADPWSLENLHPDKLKPSPDTAPERFELGTNPFAAMVGAVAAVDHLAGLDTDATGSRADRLAVSRKAVIAHEEQLANRLFDGLAALAGVRRHGAPQSPTTPTAFFTVPGKAPAEVSAALSERGLNVSAGHSYAWELVHALGVGPEGGVRASLSHYSTAEEVDRLLTALDEISG</sequence>
<keyword evidence="3" id="KW-1185">Reference proteome</keyword>
<comment type="caution">
    <text evidence="2">The sequence shown here is derived from an EMBL/GenBank/DDBJ whole genome shotgun (WGS) entry which is preliminary data.</text>
</comment>
<dbReference type="InterPro" id="IPR015422">
    <property type="entry name" value="PyrdxlP-dep_Trfase_small"/>
</dbReference>
<dbReference type="InterPro" id="IPR015424">
    <property type="entry name" value="PyrdxlP-dep_Trfase"/>
</dbReference>
<name>A0A426JNV8_9PSEU</name>
<dbReference type="NCBIfam" id="TIGR01976">
    <property type="entry name" value="am_tr_V_VC1184"/>
    <property type="match status" value="1"/>
</dbReference>
<gene>
    <name evidence="2" type="ORF">EIL87_19035</name>
</gene>
<dbReference type="Gene3D" id="3.40.640.10">
    <property type="entry name" value="Type I PLP-dependent aspartate aminotransferase-like (Major domain)"/>
    <property type="match status" value="1"/>
</dbReference>
<proteinExistence type="predicted"/>
<dbReference type="InterPro" id="IPR000192">
    <property type="entry name" value="Aminotrans_V_dom"/>
</dbReference>
<dbReference type="InterPro" id="IPR015421">
    <property type="entry name" value="PyrdxlP-dep_Trfase_major"/>
</dbReference>
<dbReference type="RefSeq" id="WP_125091909.1">
    <property type="nucleotide sequence ID" value="NZ_RSAA01000017.1"/>
</dbReference>
<dbReference type="Pfam" id="PF00266">
    <property type="entry name" value="Aminotran_5"/>
    <property type="match status" value="1"/>
</dbReference>
<feature type="domain" description="Aminotransferase class V" evidence="1">
    <location>
        <begin position="21"/>
        <end position="394"/>
    </location>
</feature>
<accession>A0A426JNV8</accession>
<dbReference type="EMBL" id="RSAA01000017">
    <property type="protein sequence ID" value="RRO14826.1"/>
    <property type="molecule type" value="Genomic_DNA"/>
</dbReference>
<protein>
    <submittedName>
        <fullName evidence="2">Cysteine desulfurase-like protein</fullName>
    </submittedName>
</protein>